<evidence type="ECO:0000313" key="7">
    <source>
        <dbReference type="Proteomes" id="UP000215086"/>
    </source>
</evidence>
<keyword evidence="3" id="KW-0694">RNA-binding</keyword>
<keyword evidence="6" id="KW-0456">Lyase</keyword>
<dbReference type="NCBIfam" id="TIGR00093">
    <property type="entry name" value="pseudouridine synthase"/>
    <property type="match status" value="1"/>
</dbReference>
<dbReference type="Pfam" id="PF00849">
    <property type="entry name" value="PseudoU_synth_2"/>
    <property type="match status" value="1"/>
</dbReference>
<dbReference type="InterPro" id="IPR020103">
    <property type="entry name" value="PsdUridine_synth_cat_dom_sf"/>
</dbReference>
<protein>
    <submittedName>
        <fullName evidence="6">Ribosomal large subunit pseudouridine synthase B</fullName>
        <ecNumber evidence="6">4.2.1.70</ecNumber>
    </submittedName>
</protein>
<evidence type="ECO:0000256" key="1">
    <source>
        <dbReference type="ARBA" id="ARBA00008348"/>
    </source>
</evidence>
<dbReference type="Gene3D" id="3.10.290.10">
    <property type="entry name" value="RNA-binding S4 domain"/>
    <property type="match status" value="1"/>
</dbReference>
<dbReference type="EC" id="4.2.1.70" evidence="6"/>
<evidence type="ECO:0000313" key="6">
    <source>
        <dbReference type="EMBL" id="ASV75268.1"/>
    </source>
</evidence>
<dbReference type="FunFam" id="3.10.290.10:FF:000003">
    <property type="entry name" value="Pseudouridine synthase"/>
    <property type="match status" value="1"/>
</dbReference>
<dbReference type="PANTHER" id="PTHR47683">
    <property type="entry name" value="PSEUDOURIDINE SYNTHASE FAMILY PROTEIN-RELATED"/>
    <property type="match status" value="1"/>
</dbReference>
<sequence>MTAARRKKSAPRGASSAQPGGTVIQPGPQRLQKILAAAGIGSRRQCEELIKMGRVEVDKKVVTELGFKADPFRQKICVDGVPIKLEPPVYYAVYKPDGVVCTNRDPAGRTRVIDLVPESERRLFTVGRLDLHSEGLILATNDGALAERLTHPRYGVPKTYLVQVAGEPTREVLLKLQKGVHLAEGIARVAKIRIRRKHKKSTILEMVLNEGRNREIRRIMARVGHKVYRLKRIAVGPIRLGKMKPGEARRLTPEEVAALYKAAGLASRLNGGASKNEHKRR</sequence>
<dbReference type="InterPro" id="IPR050343">
    <property type="entry name" value="RsuA_PseudoU_synthase"/>
</dbReference>
<feature type="region of interest" description="Disordered" evidence="4">
    <location>
        <begin position="1"/>
        <end position="25"/>
    </location>
</feature>
<dbReference type="PANTHER" id="PTHR47683:SF2">
    <property type="entry name" value="RNA-BINDING S4 DOMAIN-CONTAINING PROTEIN"/>
    <property type="match status" value="1"/>
</dbReference>
<dbReference type="GO" id="GO:0003723">
    <property type="term" value="F:RNA binding"/>
    <property type="evidence" value="ECO:0007669"/>
    <property type="project" value="UniProtKB-KW"/>
</dbReference>
<keyword evidence="7" id="KW-1185">Reference proteome</keyword>
<evidence type="ECO:0000256" key="4">
    <source>
        <dbReference type="SAM" id="MobiDB-lite"/>
    </source>
</evidence>
<dbReference type="GO" id="GO:0004730">
    <property type="term" value="F:pseudouridylate synthase activity"/>
    <property type="evidence" value="ECO:0007669"/>
    <property type="project" value="UniProtKB-EC"/>
</dbReference>
<dbReference type="Gene3D" id="3.30.70.1560">
    <property type="entry name" value="Alpha-L RNA-binding motif"/>
    <property type="match status" value="1"/>
</dbReference>
<keyword evidence="2" id="KW-0413">Isomerase</keyword>
<dbReference type="Gene3D" id="3.30.70.580">
    <property type="entry name" value="Pseudouridine synthase I, catalytic domain, N-terminal subdomain"/>
    <property type="match status" value="1"/>
</dbReference>
<dbReference type="EMBL" id="CP018477">
    <property type="protein sequence ID" value="ASV75268.1"/>
    <property type="molecule type" value="Genomic_DNA"/>
</dbReference>
<dbReference type="Proteomes" id="UP000215086">
    <property type="component" value="Chromosome"/>
</dbReference>
<evidence type="ECO:0000259" key="5">
    <source>
        <dbReference type="SMART" id="SM00363"/>
    </source>
</evidence>
<reference evidence="6 7" key="1">
    <citation type="journal article" name="Front. Microbiol.">
        <title>Sugar Metabolism of the First Thermophilic Planctomycete Thermogutta terrifontis: Comparative Genomic and Transcriptomic Approaches.</title>
        <authorList>
            <person name="Elcheninov A.G."/>
            <person name="Menzel P."/>
            <person name="Gudbergsdottir S.R."/>
            <person name="Slesarev A.I."/>
            <person name="Kadnikov V.V."/>
            <person name="Krogh A."/>
            <person name="Bonch-Osmolovskaya E.A."/>
            <person name="Peng X."/>
            <person name="Kublanov I.V."/>
        </authorList>
    </citation>
    <scope>NUCLEOTIDE SEQUENCE [LARGE SCALE GENOMIC DNA]</scope>
    <source>
        <strain evidence="6 7">R1</strain>
    </source>
</reference>
<name>A0A286RH32_9BACT</name>
<dbReference type="InterPro" id="IPR006145">
    <property type="entry name" value="PsdUridine_synth_RsuA/RluA"/>
</dbReference>
<feature type="domain" description="RNA-binding S4" evidence="5">
    <location>
        <begin position="29"/>
        <end position="87"/>
    </location>
</feature>
<dbReference type="OrthoDB" id="9807213at2"/>
<feature type="compositionally biased region" description="Basic residues" evidence="4">
    <location>
        <begin position="1"/>
        <end position="10"/>
    </location>
</feature>
<dbReference type="PROSITE" id="PS50889">
    <property type="entry name" value="S4"/>
    <property type="match status" value="1"/>
</dbReference>
<dbReference type="RefSeq" id="WP_095416852.1">
    <property type="nucleotide sequence ID" value="NZ_CP018477.1"/>
</dbReference>
<dbReference type="InterPro" id="IPR000748">
    <property type="entry name" value="PsdUridine_synth_RsuA/RluB/E/F"/>
</dbReference>
<proteinExistence type="inferred from homology"/>
<dbReference type="GO" id="GO:0000455">
    <property type="term" value="P:enzyme-directed rRNA pseudouridine synthesis"/>
    <property type="evidence" value="ECO:0007669"/>
    <property type="project" value="UniProtKB-ARBA"/>
</dbReference>
<dbReference type="CDD" id="cd02870">
    <property type="entry name" value="PseudoU_synth_RsuA_like"/>
    <property type="match status" value="1"/>
</dbReference>
<dbReference type="InterPro" id="IPR002942">
    <property type="entry name" value="S4_RNA-bd"/>
</dbReference>
<organism evidence="6 7">
    <name type="scientific">Thermogutta terrifontis</name>
    <dbReference type="NCBI Taxonomy" id="1331910"/>
    <lineage>
        <taxon>Bacteria</taxon>
        <taxon>Pseudomonadati</taxon>
        <taxon>Planctomycetota</taxon>
        <taxon>Planctomycetia</taxon>
        <taxon>Pirellulales</taxon>
        <taxon>Thermoguttaceae</taxon>
        <taxon>Thermogutta</taxon>
    </lineage>
</organism>
<dbReference type="Pfam" id="PF01479">
    <property type="entry name" value="S4"/>
    <property type="match status" value="1"/>
</dbReference>
<dbReference type="KEGG" id="ttf:THTE_2666"/>
<evidence type="ECO:0000256" key="3">
    <source>
        <dbReference type="PROSITE-ProRule" id="PRU00182"/>
    </source>
</evidence>
<dbReference type="SUPFAM" id="SSF55120">
    <property type="entry name" value="Pseudouridine synthase"/>
    <property type="match status" value="1"/>
</dbReference>
<dbReference type="InterPro" id="IPR020094">
    <property type="entry name" value="TruA/RsuA/RluB/E/F_N"/>
</dbReference>
<comment type="similarity">
    <text evidence="1">Belongs to the pseudouridine synthase RsuA family.</text>
</comment>
<dbReference type="AlphaFoldDB" id="A0A286RH32"/>
<evidence type="ECO:0000256" key="2">
    <source>
        <dbReference type="ARBA" id="ARBA00023235"/>
    </source>
</evidence>
<dbReference type="InterPro" id="IPR042092">
    <property type="entry name" value="PsdUridine_s_RsuA/RluB/E/F_cat"/>
</dbReference>
<dbReference type="GO" id="GO:0120159">
    <property type="term" value="F:rRNA pseudouridine synthase activity"/>
    <property type="evidence" value="ECO:0007669"/>
    <property type="project" value="UniProtKB-ARBA"/>
</dbReference>
<accession>A0A286RH32</accession>
<dbReference type="SMART" id="SM00363">
    <property type="entry name" value="S4"/>
    <property type="match status" value="1"/>
</dbReference>
<dbReference type="SUPFAM" id="SSF55174">
    <property type="entry name" value="Alpha-L RNA-binding motif"/>
    <property type="match status" value="1"/>
</dbReference>
<gene>
    <name evidence="6" type="ORF">THTE_2666</name>
</gene>
<dbReference type="InterPro" id="IPR036986">
    <property type="entry name" value="S4_RNA-bd_sf"/>
</dbReference>
<dbReference type="CDD" id="cd00165">
    <property type="entry name" value="S4"/>
    <property type="match status" value="1"/>
</dbReference>